<name>A0A1F7X3K0_9BACT</name>
<dbReference type="AlphaFoldDB" id="A0A1F7X3K0"/>
<organism evidence="2 3">
    <name type="scientific">Candidatus Woesebacteria bacterium RBG_13_46_13</name>
    <dbReference type="NCBI Taxonomy" id="1802479"/>
    <lineage>
        <taxon>Bacteria</taxon>
        <taxon>Candidatus Woeseibacteriota</taxon>
    </lineage>
</organism>
<accession>A0A1F7X3K0</accession>
<dbReference type="InterPro" id="IPR029063">
    <property type="entry name" value="SAM-dependent_MTases_sf"/>
</dbReference>
<evidence type="ECO:0000313" key="2">
    <source>
        <dbReference type="EMBL" id="OGM09646.1"/>
    </source>
</evidence>
<comment type="caution">
    <text evidence="2">The sequence shown here is derived from an EMBL/GenBank/DDBJ whole genome shotgun (WGS) entry which is preliminary data.</text>
</comment>
<feature type="domain" description="Methyltransferase type 11" evidence="1">
    <location>
        <begin position="43"/>
        <end position="138"/>
    </location>
</feature>
<proteinExistence type="predicted"/>
<gene>
    <name evidence="2" type="ORF">A2Y68_03360</name>
</gene>
<sequence>MAAHYDTYDYPNYWIGRDYEHGSEIIALKAFLERIPRISTIIEIGAGFGRLVPTYLYRAKRVILTDPSSKLLKIAREEFSQLKNIRIIHSGVENLNEKLRAQSADLVIMVRVLHHIEDLDKALTAVEKLVKPNGYFILEFPNKMHLKATLIQFLKGNLTFRFDIFPSDKRSKKSRRQHSINFLNYHPDVILEKLEHFGFSIVEKRSVSNIRSAFIKRLVPSYTLLAYEKHLQKPLSLFNFGPSVFVLARKRG</sequence>
<reference evidence="2 3" key="1">
    <citation type="journal article" date="2016" name="Nat. Commun.">
        <title>Thousands of microbial genomes shed light on interconnected biogeochemical processes in an aquifer system.</title>
        <authorList>
            <person name="Anantharaman K."/>
            <person name="Brown C.T."/>
            <person name="Hug L.A."/>
            <person name="Sharon I."/>
            <person name="Castelle C.J."/>
            <person name="Probst A.J."/>
            <person name="Thomas B.C."/>
            <person name="Singh A."/>
            <person name="Wilkins M.J."/>
            <person name="Karaoz U."/>
            <person name="Brodie E.L."/>
            <person name="Williams K.H."/>
            <person name="Hubbard S.S."/>
            <person name="Banfield J.F."/>
        </authorList>
    </citation>
    <scope>NUCLEOTIDE SEQUENCE [LARGE SCALE GENOMIC DNA]</scope>
</reference>
<dbReference type="SUPFAM" id="SSF53335">
    <property type="entry name" value="S-adenosyl-L-methionine-dependent methyltransferases"/>
    <property type="match status" value="1"/>
</dbReference>
<protein>
    <recommendedName>
        <fullName evidence="1">Methyltransferase type 11 domain-containing protein</fullName>
    </recommendedName>
</protein>
<dbReference type="GO" id="GO:0008757">
    <property type="term" value="F:S-adenosylmethionine-dependent methyltransferase activity"/>
    <property type="evidence" value="ECO:0007669"/>
    <property type="project" value="InterPro"/>
</dbReference>
<dbReference type="InterPro" id="IPR013216">
    <property type="entry name" value="Methyltransf_11"/>
</dbReference>
<dbReference type="Gene3D" id="3.40.50.150">
    <property type="entry name" value="Vaccinia Virus protein VP39"/>
    <property type="match status" value="1"/>
</dbReference>
<evidence type="ECO:0000259" key="1">
    <source>
        <dbReference type="Pfam" id="PF08241"/>
    </source>
</evidence>
<dbReference type="EMBL" id="MGFR01000003">
    <property type="protein sequence ID" value="OGM09646.1"/>
    <property type="molecule type" value="Genomic_DNA"/>
</dbReference>
<dbReference type="CDD" id="cd02440">
    <property type="entry name" value="AdoMet_MTases"/>
    <property type="match status" value="1"/>
</dbReference>
<dbReference type="STRING" id="1802479.A2Y68_03360"/>
<dbReference type="Proteomes" id="UP000176778">
    <property type="component" value="Unassembled WGS sequence"/>
</dbReference>
<evidence type="ECO:0000313" key="3">
    <source>
        <dbReference type="Proteomes" id="UP000176778"/>
    </source>
</evidence>
<dbReference type="PANTHER" id="PTHR43861">
    <property type="entry name" value="TRANS-ACONITATE 2-METHYLTRANSFERASE-RELATED"/>
    <property type="match status" value="1"/>
</dbReference>
<dbReference type="Pfam" id="PF08241">
    <property type="entry name" value="Methyltransf_11"/>
    <property type="match status" value="1"/>
</dbReference>